<protein>
    <recommendedName>
        <fullName evidence="8 9">Homoserine kinase</fullName>
        <shortName evidence="8">HK</shortName>
        <shortName evidence="8">HSK</shortName>
        <ecNumber evidence="8 9">2.7.1.39</ecNumber>
    </recommendedName>
</protein>
<dbReference type="EC" id="2.7.1.39" evidence="8 9"/>
<accession>A0AAJ5WZS0</accession>
<keyword evidence="2 8" id="KW-0808">Transferase</keyword>
<dbReference type="InterPro" id="IPR050249">
    <property type="entry name" value="Pseudomonas-type_ThrB"/>
</dbReference>
<dbReference type="PANTHER" id="PTHR21064:SF6">
    <property type="entry name" value="AMINOGLYCOSIDE PHOSPHOTRANSFERASE DOMAIN-CONTAINING PROTEIN"/>
    <property type="match status" value="1"/>
</dbReference>
<gene>
    <name evidence="8 11" type="primary">thrB</name>
    <name evidence="11" type="ORF">P0Y50_01775</name>
</gene>
<dbReference type="CDD" id="cd05153">
    <property type="entry name" value="HomoserineK_II"/>
    <property type="match status" value="1"/>
</dbReference>
<dbReference type="GO" id="GO:0009088">
    <property type="term" value="P:threonine biosynthetic process"/>
    <property type="evidence" value="ECO:0007669"/>
    <property type="project" value="UniProtKB-UniRule"/>
</dbReference>
<evidence type="ECO:0000256" key="5">
    <source>
        <dbReference type="ARBA" id="ARBA00022777"/>
    </source>
</evidence>
<dbReference type="SUPFAM" id="SSF56112">
    <property type="entry name" value="Protein kinase-like (PK-like)"/>
    <property type="match status" value="1"/>
</dbReference>
<evidence type="ECO:0000313" key="12">
    <source>
        <dbReference type="Proteomes" id="UP001213664"/>
    </source>
</evidence>
<name>A0AAJ5WZS0_9CAUL</name>
<dbReference type="NCBIfam" id="TIGR00938">
    <property type="entry name" value="thrB_alt"/>
    <property type="match status" value="1"/>
</dbReference>
<dbReference type="Gene3D" id="3.30.200.20">
    <property type="entry name" value="Phosphorylase Kinase, domain 1"/>
    <property type="match status" value="1"/>
</dbReference>
<dbReference type="Gene3D" id="3.90.1200.10">
    <property type="match status" value="1"/>
</dbReference>
<comment type="pathway">
    <text evidence="8">Amino-acid biosynthesis; L-threonine biosynthesis; L-threonine from L-aspartate: step 4/5.</text>
</comment>
<dbReference type="InterPro" id="IPR011009">
    <property type="entry name" value="Kinase-like_dom_sf"/>
</dbReference>
<evidence type="ECO:0000256" key="3">
    <source>
        <dbReference type="ARBA" id="ARBA00022697"/>
    </source>
</evidence>
<dbReference type="GO" id="GO:0004413">
    <property type="term" value="F:homoserine kinase activity"/>
    <property type="evidence" value="ECO:0007669"/>
    <property type="project" value="UniProtKB-UniRule"/>
</dbReference>
<keyword evidence="3 8" id="KW-0791">Threonine biosynthesis</keyword>
<evidence type="ECO:0000313" key="11">
    <source>
        <dbReference type="EMBL" id="WEK40359.1"/>
    </source>
</evidence>
<evidence type="ECO:0000256" key="9">
    <source>
        <dbReference type="NCBIfam" id="TIGR00938"/>
    </source>
</evidence>
<dbReference type="Pfam" id="PF01636">
    <property type="entry name" value="APH"/>
    <property type="match status" value="1"/>
</dbReference>
<organism evidence="11 12">
    <name type="scientific">Candidatus Brevundimonas colombiensis</name>
    <dbReference type="NCBI Taxonomy" id="3121376"/>
    <lineage>
        <taxon>Bacteria</taxon>
        <taxon>Pseudomonadati</taxon>
        <taxon>Pseudomonadota</taxon>
        <taxon>Alphaproteobacteria</taxon>
        <taxon>Caulobacterales</taxon>
        <taxon>Caulobacteraceae</taxon>
        <taxon>Brevundimonas</taxon>
    </lineage>
</organism>
<proteinExistence type="inferred from homology"/>
<comment type="catalytic activity">
    <reaction evidence="8">
        <text>L-homoserine + ATP = O-phospho-L-homoserine + ADP + H(+)</text>
        <dbReference type="Rhea" id="RHEA:13985"/>
        <dbReference type="ChEBI" id="CHEBI:15378"/>
        <dbReference type="ChEBI" id="CHEBI:30616"/>
        <dbReference type="ChEBI" id="CHEBI:57476"/>
        <dbReference type="ChEBI" id="CHEBI:57590"/>
        <dbReference type="ChEBI" id="CHEBI:456216"/>
        <dbReference type="EC" id="2.7.1.39"/>
    </reaction>
</comment>
<evidence type="ECO:0000256" key="1">
    <source>
        <dbReference type="ARBA" id="ARBA00022605"/>
    </source>
</evidence>
<evidence type="ECO:0000256" key="2">
    <source>
        <dbReference type="ARBA" id="ARBA00022679"/>
    </source>
</evidence>
<keyword evidence="4 8" id="KW-0547">Nucleotide-binding</keyword>
<dbReference type="Proteomes" id="UP001213664">
    <property type="component" value="Chromosome"/>
</dbReference>
<evidence type="ECO:0000256" key="6">
    <source>
        <dbReference type="ARBA" id="ARBA00022840"/>
    </source>
</evidence>
<keyword evidence="5 8" id="KW-0418">Kinase</keyword>
<dbReference type="EMBL" id="CP119326">
    <property type="protein sequence ID" value="WEK40359.1"/>
    <property type="molecule type" value="Genomic_DNA"/>
</dbReference>
<feature type="domain" description="Aminoglycoside phosphotransferase" evidence="10">
    <location>
        <begin position="27"/>
        <end position="264"/>
    </location>
</feature>
<evidence type="ECO:0000256" key="4">
    <source>
        <dbReference type="ARBA" id="ARBA00022741"/>
    </source>
</evidence>
<sequence length="321" mass="34560">MAVFTPVSLAQARAFLVGYDIGRPVSLTAIAEGVENTNYRLDTVRDGVARRFVLTLFEGRTDAASLPFCLGLTAHLAGRGFSCPMPIEDRAGQWLGQLNGRAAAVIEWKTGAWLRTPGEADQAAAGAVLAQLHLGAADFPLRRANPVGPAVWRRLADRCAEGVARASDTDRALLKQVEAGLARLGDPFTDDLPGGAIHADYFPDNVLFEDGAVSAVIDFYFGCDGAFAYDLAIALSAWGFDAEGRAQPQALAAFQRGYEAVRPLSPVERAALPRLGEAAALRFTATRLHDRIFHDPANLVTPKDPAVFLRRLDHWRAVEPA</sequence>
<keyword evidence="1 8" id="KW-0028">Amino-acid biosynthesis</keyword>
<dbReference type="InterPro" id="IPR005280">
    <property type="entry name" value="Homoserine_kinase_II"/>
</dbReference>
<reference evidence="11" key="1">
    <citation type="submission" date="2023-03" db="EMBL/GenBank/DDBJ databases">
        <title>Andean soil-derived lignocellulolytic bacterial consortium as a source of novel taxa and putative plastic-active enzymes.</title>
        <authorList>
            <person name="Diaz-Garcia L."/>
            <person name="Chuvochina M."/>
            <person name="Feuerriegel G."/>
            <person name="Bunk B."/>
            <person name="Sproer C."/>
            <person name="Streit W.R."/>
            <person name="Rodriguez L.M."/>
            <person name="Overmann J."/>
            <person name="Jimenez D.J."/>
        </authorList>
    </citation>
    <scope>NUCLEOTIDE SEQUENCE</scope>
    <source>
        <strain evidence="11">MAG 833</strain>
    </source>
</reference>
<dbReference type="GO" id="GO:0005524">
    <property type="term" value="F:ATP binding"/>
    <property type="evidence" value="ECO:0007669"/>
    <property type="project" value="UniProtKB-KW"/>
</dbReference>
<evidence type="ECO:0000259" key="10">
    <source>
        <dbReference type="Pfam" id="PF01636"/>
    </source>
</evidence>
<evidence type="ECO:0000256" key="7">
    <source>
        <dbReference type="ARBA" id="ARBA00038240"/>
    </source>
</evidence>
<keyword evidence="6 8" id="KW-0067">ATP-binding</keyword>
<dbReference type="HAMAP" id="MF_00301">
    <property type="entry name" value="Homoser_kinase_2"/>
    <property type="match status" value="1"/>
</dbReference>
<dbReference type="NCBIfam" id="NF003558">
    <property type="entry name" value="PRK05231.1"/>
    <property type="match status" value="1"/>
</dbReference>
<dbReference type="AlphaFoldDB" id="A0AAJ5WZS0"/>
<comment type="similarity">
    <text evidence="7 8">Belongs to the pseudomonas-type ThrB family.</text>
</comment>
<evidence type="ECO:0000256" key="8">
    <source>
        <dbReference type="HAMAP-Rule" id="MF_00301"/>
    </source>
</evidence>
<dbReference type="PANTHER" id="PTHR21064">
    <property type="entry name" value="AMINOGLYCOSIDE PHOSPHOTRANSFERASE DOMAIN-CONTAINING PROTEIN-RELATED"/>
    <property type="match status" value="1"/>
</dbReference>
<dbReference type="InterPro" id="IPR002575">
    <property type="entry name" value="Aminoglycoside_PTrfase"/>
</dbReference>